<organism evidence="1 2">
    <name type="scientific">Stakelama pacifica</name>
    <dbReference type="NCBI Taxonomy" id="517720"/>
    <lineage>
        <taxon>Bacteria</taxon>
        <taxon>Pseudomonadati</taxon>
        <taxon>Pseudomonadota</taxon>
        <taxon>Alphaproteobacteria</taxon>
        <taxon>Sphingomonadales</taxon>
        <taxon>Sphingomonadaceae</taxon>
        <taxon>Stakelama</taxon>
    </lineage>
</organism>
<dbReference type="OrthoDB" id="9945735at2"/>
<dbReference type="EMBL" id="SNWD01000005">
    <property type="protein sequence ID" value="TDN82989.1"/>
    <property type="molecule type" value="Genomic_DNA"/>
</dbReference>
<dbReference type="Proteomes" id="UP000295493">
    <property type="component" value="Unassembled WGS sequence"/>
</dbReference>
<dbReference type="AlphaFoldDB" id="A0A4R6FN10"/>
<reference evidence="1 2" key="1">
    <citation type="submission" date="2019-03" db="EMBL/GenBank/DDBJ databases">
        <title>Genomic Encyclopedia of Type Strains, Phase IV (KMG-IV): sequencing the most valuable type-strain genomes for metagenomic binning, comparative biology and taxonomic classification.</title>
        <authorList>
            <person name="Goeker M."/>
        </authorList>
    </citation>
    <scope>NUCLEOTIDE SEQUENCE [LARGE SCALE GENOMIC DNA]</scope>
    <source>
        <strain evidence="1 2">DSM 25059</strain>
    </source>
</reference>
<name>A0A4R6FN10_9SPHN</name>
<gene>
    <name evidence="1" type="ORF">EV664_105187</name>
</gene>
<sequence length="71" mass="7647">MSDRKIIATGEIAGTYGPDTVKIEQLKRGRHAGRFVTRGAGFAGRVAYASADTARRAVERHARFAGWVGEA</sequence>
<protein>
    <submittedName>
        <fullName evidence="1">Uncharacterized protein</fullName>
    </submittedName>
</protein>
<accession>A0A4R6FN10</accession>
<evidence type="ECO:0000313" key="2">
    <source>
        <dbReference type="Proteomes" id="UP000295493"/>
    </source>
</evidence>
<dbReference type="RefSeq" id="WP_133495524.1">
    <property type="nucleotide sequence ID" value="NZ_BMLU01000005.1"/>
</dbReference>
<evidence type="ECO:0000313" key="1">
    <source>
        <dbReference type="EMBL" id="TDN82989.1"/>
    </source>
</evidence>
<comment type="caution">
    <text evidence="1">The sequence shown here is derived from an EMBL/GenBank/DDBJ whole genome shotgun (WGS) entry which is preliminary data.</text>
</comment>
<proteinExistence type="predicted"/>
<keyword evidence="2" id="KW-1185">Reference proteome</keyword>